<feature type="transmembrane region" description="Helical" evidence="1">
    <location>
        <begin position="49"/>
        <end position="72"/>
    </location>
</feature>
<dbReference type="STRING" id="70996.SE18_21425"/>
<proteinExistence type="predicted"/>
<dbReference type="Gene3D" id="1.10.3730.20">
    <property type="match status" value="1"/>
</dbReference>
<evidence type="ECO:0008006" key="4">
    <source>
        <dbReference type="Google" id="ProtNLM"/>
    </source>
</evidence>
<dbReference type="InterPro" id="IPR037185">
    <property type="entry name" value="EmrE-like"/>
</dbReference>
<comment type="caution">
    <text evidence="2">The sequence shown here is derived from an EMBL/GenBank/DDBJ whole genome shotgun (WGS) entry which is preliminary data.</text>
</comment>
<accession>A0A0P6Y722</accession>
<sequence length="124" mass="14104">MMQTWWIIGAVLAMMLGNLIVRAGMVGVQMAHTNRLSTLQVLRYGIRRWQVWLGMLLLFVGIVAWISSVVWWRLELSYTLLGLSYVATIVFAWWFVGETLTLEKMFGAIIIVVGILLIIRGSGF</sequence>
<dbReference type="SUPFAM" id="SSF103481">
    <property type="entry name" value="Multidrug resistance efflux transporter EmrE"/>
    <property type="match status" value="1"/>
</dbReference>
<keyword evidence="1" id="KW-1133">Transmembrane helix</keyword>
<feature type="transmembrane region" description="Helical" evidence="1">
    <location>
        <begin position="78"/>
        <end position="96"/>
    </location>
</feature>
<feature type="transmembrane region" description="Helical" evidence="1">
    <location>
        <begin position="105"/>
        <end position="123"/>
    </location>
</feature>
<name>A0A0P6Y722_9CHLR</name>
<feature type="transmembrane region" description="Helical" evidence="1">
    <location>
        <begin position="6"/>
        <end position="28"/>
    </location>
</feature>
<protein>
    <recommendedName>
        <fullName evidence="4">EamA domain-containing protein</fullName>
    </recommendedName>
</protein>
<dbReference type="EMBL" id="LGKP01000035">
    <property type="protein sequence ID" value="KPL81245.1"/>
    <property type="molecule type" value="Genomic_DNA"/>
</dbReference>
<keyword evidence="1" id="KW-0472">Membrane</keyword>
<dbReference type="AlphaFoldDB" id="A0A0P6Y722"/>
<evidence type="ECO:0000256" key="1">
    <source>
        <dbReference type="SAM" id="Phobius"/>
    </source>
</evidence>
<gene>
    <name evidence="2" type="ORF">SE18_21425</name>
</gene>
<keyword evidence="1" id="KW-0812">Transmembrane</keyword>
<reference evidence="2 3" key="1">
    <citation type="submission" date="2015-07" db="EMBL/GenBank/DDBJ databases">
        <title>Whole genome sequence of Herpetosiphon geysericola DSM 7119.</title>
        <authorList>
            <person name="Hemp J."/>
            <person name="Ward L.M."/>
            <person name="Pace L.A."/>
            <person name="Fischer W.W."/>
        </authorList>
    </citation>
    <scope>NUCLEOTIDE SEQUENCE [LARGE SCALE GENOMIC DNA]</scope>
    <source>
        <strain evidence="2 3">DSM 7119</strain>
    </source>
</reference>
<evidence type="ECO:0000313" key="3">
    <source>
        <dbReference type="Proteomes" id="UP000050277"/>
    </source>
</evidence>
<organism evidence="2 3">
    <name type="scientific">Herpetosiphon geysericola</name>
    <dbReference type="NCBI Taxonomy" id="70996"/>
    <lineage>
        <taxon>Bacteria</taxon>
        <taxon>Bacillati</taxon>
        <taxon>Chloroflexota</taxon>
        <taxon>Chloroflexia</taxon>
        <taxon>Herpetosiphonales</taxon>
        <taxon>Herpetosiphonaceae</taxon>
        <taxon>Herpetosiphon</taxon>
    </lineage>
</organism>
<dbReference type="Proteomes" id="UP000050277">
    <property type="component" value="Unassembled WGS sequence"/>
</dbReference>
<dbReference type="RefSeq" id="WP_054536510.1">
    <property type="nucleotide sequence ID" value="NZ_LGKP01000035.1"/>
</dbReference>
<evidence type="ECO:0000313" key="2">
    <source>
        <dbReference type="EMBL" id="KPL81245.1"/>
    </source>
</evidence>
<dbReference type="OrthoDB" id="9831089at2"/>
<keyword evidence="3" id="KW-1185">Reference proteome</keyword>